<evidence type="ECO:0000313" key="3">
    <source>
        <dbReference type="Proteomes" id="UP001500620"/>
    </source>
</evidence>
<proteinExistence type="predicted"/>
<organism evidence="2 3">
    <name type="scientific">Dactylosporangium darangshiense</name>
    <dbReference type="NCBI Taxonomy" id="579108"/>
    <lineage>
        <taxon>Bacteria</taxon>
        <taxon>Bacillati</taxon>
        <taxon>Actinomycetota</taxon>
        <taxon>Actinomycetes</taxon>
        <taxon>Micromonosporales</taxon>
        <taxon>Micromonosporaceae</taxon>
        <taxon>Dactylosporangium</taxon>
    </lineage>
</organism>
<keyword evidence="3" id="KW-1185">Reference proteome</keyword>
<feature type="transmembrane region" description="Helical" evidence="1">
    <location>
        <begin position="12"/>
        <end position="32"/>
    </location>
</feature>
<dbReference type="Proteomes" id="UP001500620">
    <property type="component" value="Unassembled WGS sequence"/>
</dbReference>
<keyword evidence="1" id="KW-0472">Membrane</keyword>
<reference evidence="3" key="1">
    <citation type="journal article" date="2019" name="Int. J. Syst. Evol. Microbiol.">
        <title>The Global Catalogue of Microorganisms (GCM) 10K type strain sequencing project: providing services to taxonomists for standard genome sequencing and annotation.</title>
        <authorList>
            <consortium name="The Broad Institute Genomics Platform"/>
            <consortium name="The Broad Institute Genome Sequencing Center for Infectious Disease"/>
            <person name="Wu L."/>
            <person name="Ma J."/>
        </authorList>
    </citation>
    <scope>NUCLEOTIDE SEQUENCE [LARGE SCALE GENOMIC DNA]</scope>
    <source>
        <strain evidence="3">JCM 17441</strain>
    </source>
</reference>
<feature type="transmembrane region" description="Helical" evidence="1">
    <location>
        <begin position="108"/>
        <end position="129"/>
    </location>
</feature>
<comment type="caution">
    <text evidence="2">The sequence shown here is derived from an EMBL/GenBank/DDBJ whole genome shotgun (WGS) entry which is preliminary data.</text>
</comment>
<feature type="transmembrane region" description="Helical" evidence="1">
    <location>
        <begin position="77"/>
        <end position="96"/>
    </location>
</feature>
<dbReference type="RefSeq" id="WP_345125911.1">
    <property type="nucleotide sequence ID" value="NZ_BAABAT010000006.1"/>
</dbReference>
<keyword evidence="1" id="KW-0812">Transmembrane</keyword>
<name>A0ABP8D656_9ACTN</name>
<gene>
    <name evidence="2" type="ORF">GCM10022255_028130</name>
</gene>
<keyword evidence="1" id="KW-1133">Transmembrane helix</keyword>
<evidence type="ECO:0008006" key="4">
    <source>
        <dbReference type="Google" id="ProtNLM"/>
    </source>
</evidence>
<dbReference type="EMBL" id="BAABAT010000006">
    <property type="protein sequence ID" value="GAA4248372.1"/>
    <property type="molecule type" value="Genomic_DNA"/>
</dbReference>
<accession>A0ABP8D656</accession>
<evidence type="ECO:0000313" key="2">
    <source>
        <dbReference type="EMBL" id="GAA4248372.1"/>
    </source>
</evidence>
<sequence>MTDTLTRRAGRFAAVVLAADSVCHLYWLTGATWPFPDERALSLAVLGLQAPFTAPVLIPLAVLLAVAAGALWRRLRLAAIVVAVAAAVQVPVRIAWAFGVGGRDAGPLFPWLNVMIYLPACALLALAAYRVARNGRTRS</sequence>
<feature type="transmembrane region" description="Helical" evidence="1">
    <location>
        <begin position="52"/>
        <end position="72"/>
    </location>
</feature>
<protein>
    <recommendedName>
        <fullName evidence="4">DUF3995 domain-containing protein</fullName>
    </recommendedName>
</protein>
<evidence type="ECO:0000256" key="1">
    <source>
        <dbReference type="SAM" id="Phobius"/>
    </source>
</evidence>